<protein>
    <recommendedName>
        <fullName evidence="5">AMP-dependent synthetase and ligase</fullName>
    </recommendedName>
</protein>
<proteinExistence type="predicted"/>
<keyword evidence="4" id="KW-1185">Reference proteome</keyword>
<evidence type="ECO:0008006" key="5">
    <source>
        <dbReference type="Google" id="ProtNLM"/>
    </source>
</evidence>
<dbReference type="RefSeq" id="WP_188533310.1">
    <property type="nucleotide sequence ID" value="NZ_BMGR01000019.1"/>
</dbReference>
<name>A0A917G5G1_9BACL</name>
<dbReference type="EMBL" id="BMGR01000019">
    <property type="protein sequence ID" value="GGG23248.1"/>
    <property type="molecule type" value="Genomic_DNA"/>
</dbReference>
<comment type="caution">
    <text evidence="3">The sequence shown here is derived from an EMBL/GenBank/DDBJ whole genome shotgun (WGS) entry which is preliminary data.</text>
</comment>
<accession>A0A917G5G1</accession>
<feature type="coiled-coil region" evidence="1">
    <location>
        <begin position="23"/>
        <end position="57"/>
    </location>
</feature>
<evidence type="ECO:0000313" key="3">
    <source>
        <dbReference type="EMBL" id="GGG23248.1"/>
    </source>
</evidence>
<reference evidence="3" key="1">
    <citation type="journal article" date="2014" name="Int. J. Syst. Evol. Microbiol.">
        <title>Complete genome sequence of Corynebacterium casei LMG S-19264T (=DSM 44701T), isolated from a smear-ripened cheese.</title>
        <authorList>
            <consortium name="US DOE Joint Genome Institute (JGI-PGF)"/>
            <person name="Walter F."/>
            <person name="Albersmeier A."/>
            <person name="Kalinowski J."/>
            <person name="Ruckert C."/>
        </authorList>
    </citation>
    <scope>NUCLEOTIDE SEQUENCE</scope>
    <source>
        <strain evidence="3">CGMCC 1.12987</strain>
    </source>
</reference>
<evidence type="ECO:0000256" key="2">
    <source>
        <dbReference type="SAM" id="MobiDB-lite"/>
    </source>
</evidence>
<gene>
    <name evidence="3" type="ORF">GCM10010916_44780</name>
</gene>
<dbReference type="Proteomes" id="UP000644756">
    <property type="component" value="Unassembled WGS sequence"/>
</dbReference>
<reference evidence="3" key="2">
    <citation type="submission" date="2020-09" db="EMBL/GenBank/DDBJ databases">
        <authorList>
            <person name="Sun Q."/>
            <person name="Zhou Y."/>
        </authorList>
    </citation>
    <scope>NUCLEOTIDE SEQUENCE</scope>
    <source>
        <strain evidence="3">CGMCC 1.12987</strain>
    </source>
</reference>
<organism evidence="3 4">
    <name type="scientific">Paenibacillus abyssi</name>
    <dbReference type="NCBI Taxonomy" id="1340531"/>
    <lineage>
        <taxon>Bacteria</taxon>
        <taxon>Bacillati</taxon>
        <taxon>Bacillota</taxon>
        <taxon>Bacilli</taxon>
        <taxon>Bacillales</taxon>
        <taxon>Paenibacillaceae</taxon>
        <taxon>Paenibacillus</taxon>
    </lineage>
</organism>
<dbReference type="AlphaFoldDB" id="A0A917G5G1"/>
<feature type="region of interest" description="Disordered" evidence="2">
    <location>
        <begin position="92"/>
        <end position="127"/>
    </location>
</feature>
<feature type="compositionally biased region" description="Polar residues" evidence="2">
    <location>
        <begin position="113"/>
        <end position="127"/>
    </location>
</feature>
<evidence type="ECO:0000313" key="4">
    <source>
        <dbReference type="Proteomes" id="UP000644756"/>
    </source>
</evidence>
<keyword evidence="1" id="KW-0175">Coiled coil</keyword>
<evidence type="ECO:0000256" key="1">
    <source>
        <dbReference type="SAM" id="Coils"/>
    </source>
</evidence>
<sequence>MNMNQGTIQQQLQQCGQMIGQLIQQTQQASQLYQQMLQQEQQNAMQLEQLAHREQQAVQMIQHALQGHQTAMQQMQHVVSICHQLEHGMQSSITGMTSPSEHYGAQAPMSGGTMHSMNTGNQNRSFQ</sequence>